<evidence type="ECO:0000256" key="16">
    <source>
        <dbReference type="ARBA" id="ARBA00045018"/>
    </source>
</evidence>
<feature type="transmembrane region" description="Helical" evidence="19">
    <location>
        <begin position="414"/>
        <end position="435"/>
    </location>
</feature>
<comment type="caution">
    <text evidence="21">The sequence shown here is derived from an EMBL/GenBank/DDBJ whole genome shotgun (WGS) entry which is preliminary data.</text>
</comment>
<comment type="catalytic activity">
    <reaction evidence="6">
        <text>L-lysyl-L-alpha-amino acid(out) = L-lysyl-L-alpha-amino acid(in)</text>
        <dbReference type="Rhea" id="RHEA:79387"/>
        <dbReference type="ChEBI" id="CHEBI:229965"/>
    </reaction>
</comment>
<comment type="catalytic activity">
    <reaction evidence="10">
        <text>L-lysyl-L-lysine(out) = L-lysyl-L-lysine(in)</text>
        <dbReference type="Rhea" id="RHEA:79403"/>
        <dbReference type="ChEBI" id="CHEBI:229956"/>
    </reaction>
</comment>
<evidence type="ECO:0000256" key="19">
    <source>
        <dbReference type="SAM" id="Phobius"/>
    </source>
</evidence>
<comment type="catalytic activity">
    <reaction evidence="4">
        <text>L-alpha-aminoacyl-L-arginine(out) = L-alpha-aminoacyl-L-arginine(in)</text>
        <dbReference type="Rhea" id="RHEA:79367"/>
        <dbReference type="ChEBI" id="CHEBI:229968"/>
    </reaction>
</comment>
<evidence type="ECO:0000256" key="14">
    <source>
        <dbReference type="ARBA" id="ARBA00044924"/>
    </source>
</evidence>
<evidence type="ECO:0000256" key="7">
    <source>
        <dbReference type="ARBA" id="ARBA00044893"/>
    </source>
</evidence>
<evidence type="ECO:0000256" key="3">
    <source>
        <dbReference type="ARBA" id="ARBA00044878"/>
    </source>
</evidence>
<keyword evidence="22" id="KW-1185">Reference proteome</keyword>
<keyword evidence="19" id="KW-0472">Membrane</keyword>
<feature type="transmembrane region" description="Helical" evidence="19">
    <location>
        <begin position="371"/>
        <end position="394"/>
    </location>
</feature>
<feature type="transmembrane region" description="Helical" evidence="19">
    <location>
        <begin position="289"/>
        <end position="308"/>
    </location>
</feature>
<dbReference type="PANTHER" id="PTHR23512:SF5">
    <property type="entry name" value="MAJOR FACILITATOR SUPERFAMILY DOMAIN-CONTAINING PROTEIN 1"/>
    <property type="match status" value="1"/>
</dbReference>
<comment type="catalytic activity">
    <reaction evidence="14">
        <text>L-lysyl-glycine(out) = L-lysyl-glycine(in)</text>
        <dbReference type="Rhea" id="RHEA:79407"/>
        <dbReference type="ChEBI" id="CHEBI:191202"/>
    </reaction>
</comment>
<dbReference type="InterPro" id="IPR011701">
    <property type="entry name" value="MFS"/>
</dbReference>
<feature type="transmembrane region" description="Helical" evidence="19">
    <location>
        <begin position="341"/>
        <end position="359"/>
    </location>
</feature>
<evidence type="ECO:0000256" key="6">
    <source>
        <dbReference type="ARBA" id="ARBA00044891"/>
    </source>
</evidence>
<comment type="subunit">
    <text evidence="18">Homodimer. Interacts with lysosomal protein GLMP (via lumenal domain); the interaction starts while both proteins are still in the endoplasmic reticulum and is required for stabilization of MFSD1 in lysosomes but has no direct effect on its targeting to lysosomes or transporter activity.</text>
</comment>
<keyword evidence="19" id="KW-0812">Transmembrane</keyword>
<accession>A0A210QIA0</accession>
<comment type="catalytic activity">
    <reaction evidence="11">
        <text>L-arginyl-glycine(out) = L-arginyl-glycine(in)</text>
        <dbReference type="Rhea" id="RHEA:79391"/>
        <dbReference type="ChEBI" id="CHEBI:229955"/>
    </reaction>
</comment>
<organism evidence="21 22">
    <name type="scientific">Mizuhopecten yessoensis</name>
    <name type="common">Japanese scallop</name>
    <name type="synonym">Patinopecten yessoensis</name>
    <dbReference type="NCBI Taxonomy" id="6573"/>
    <lineage>
        <taxon>Eukaryota</taxon>
        <taxon>Metazoa</taxon>
        <taxon>Spiralia</taxon>
        <taxon>Lophotrochozoa</taxon>
        <taxon>Mollusca</taxon>
        <taxon>Bivalvia</taxon>
        <taxon>Autobranchia</taxon>
        <taxon>Pteriomorphia</taxon>
        <taxon>Pectinida</taxon>
        <taxon>Pectinoidea</taxon>
        <taxon>Pectinidae</taxon>
        <taxon>Mizuhopecten</taxon>
    </lineage>
</organism>
<feature type="transmembrane region" description="Helical" evidence="19">
    <location>
        <begin position="315"/>
        <end position="335"/>
    </location>
</feature>
<comment type="catalytic activity">
    <reaction evidence="5">
        <text>L-alpha-aminoacyl-L-histidine(out) = L-alpha-aminoacyl-L-histidine(in)</text>
        <dbReference type="Rhea" id="RHEA:79375"/>
        <dbReference type="ChEBI" id="CHEBI:229967"/>
    </reaction>
</comment>
<dbReference type="PANTHER" id="PTHR23512">
    <property type="entry name" value="MAJOR FACILITATOR SUPERFAMILY DOMAIN-CONTAINING PROTEIN 1"/>
    <property type="match status" value="1"/>
</dbReference>
<reference evidence="21 22" key="1">
    <citation type="journal article" date="2017" name="Nat. Ecol. Evol.">
        <title>Scallop genome provides insights into evolution of bilaterian karyotype and development.</title>
        <authorList>
            <person name="Wang S."/>
            <person name="Zhang J."/>
            <person name="Jiao W."/>
            <person name="Li J."/>
            <person name="Xun X."/>
            <person name="Sun Y."/>
            <person name="Guo X."/>
            <person name="Huan P."/>
            <person name="Dong B."/>
            <person name="Zhang L."/>
            <person name="Hu X."/>
            <person name="Sun X."/>
            <person name="Wang J."/>
            <person name="Zhao C."/>
            <person name="Wang Y."/>
            <person name="Wang D."/>
            <person name="Huang X."/>
            <person name="Wang R."/>
            <person name="Lv J."/>
            <person name="Li Y."/>
            <person name="Zhang Z."/>
            <person name="Liu B."/>
            <person name="Lu W."/>
            <person name="Hui Y."/>
            <person name="Liang J."/>
            <person name="Zhou Z."/>
            <person name="Hou R."/>
            <person name="Li X."/>
            <person name="Liu Y."/>
            <person name="Li H."/>
            <person name="Ning X."/>
            <person name="Lin Y."/>
            <person name="Zhao L."/>
            <person name="Xing Q."/>
            <person name="Dou J."/>
            <person name="Li Y."/>
            <person name="Mao J."/>
            <person name="Guo H."/>
            <person name="Dou H."/>
            <person name="Li T."/>
            <person name="Mu C."/>
            <person name="Jiang W."/>
            <person name="Fu Q."/>
            <person name="Fu X."/>
            <person name="Miao Y."/>
            <person name="Liu J."/>
            <person name="Yu Q."/>
            <person name="Li R."/>
            <person name="Liao H."/>
            <person name="Li X."/>
            <person name="Kong Y."/>
            <person name="Jiang Z."/>
            <person name="Chourrout D."/>
            <person name="Li R."/>
            <person name="Bao Z."/>
        </authorList>
    </citation>
    <scope>NUCLEOTIDE SEQUENCE [LARGE SCALE GENOMIC DNA]</scope>
    <source>
        <strain evidence="21 22">PY_sf001</strain>
    </source>
</reference>
<feature type="transmembrane region" description="Helical" evidence="19">
    <location>
        <begin position="251"/>
        <end position="269"/>
    </location>
</feature>
<evidence type="ECO:0000256" key="9">
    <source>
        <dbReference type="ARBA" id="ARBA00044899"/>
    </source>
</evidence>
<proteinExistence type="predicted"/>
<gene>
    <name evidence="21" type="ORF">KP79_PYT05891</name>
</gene>
<evidence type="ECO:0000259" key="20">
    <source>
        <dbReference type="PROSITE" id="PS50850"/>
    </source>
</evidence>
<dbReference type="Proteomes" id="UP000242188">
    <property type="component" value="Unassembled WGS sequence"/>
</dbReference>
<feature type="transmembrane region" description="Helical" evidence="19">
    <location>
        <begin position="99"/>
        <end position="119"/>
    </location>
</feature>
<evidence type="ECO:0000256" key="10">
    <source>
        <dbReference type="ARBA" id="ARBA00044900"/>
    </source>
</evidence>
<dbReference type="InterPro" id="IPR036259">
    <property type="entry name" value="MFS_trans_sf"/>
</dbReference>
<comment type="subcellular location">
    <subcellularLocation>
        <location evidence="1">Membrane</location>
        <topology evidence="1">Multi-pass membrane protein</topology>
    </subcellularLocation>
</comment>
<comment type="catalytic activity">
    <reaction evidence="3">
        <text>L-histidyl-glycine(out) = L-histidyl-glycine(in)</text>
        <dbReference type="Rhea" id="RHEA:79395"/>
        <dbReference type="ChEBI" id="CHEBI:229957"/>
    </reaction>
</comment>
<dbReference type="SUPFAM" id="SSF103473">
    <property type="entry name" value="MFS general substrate transporter"/>
    <property type="match status" value="1"/>
</dbReference>
<dbReference type="AlphaFoldDB" id="A0A210QIA0"/>
<evidence type="ECO:0000313" key="22">
    <source>
        <dbReference type="Proteomes" id="UP000242188"/>
    </source>
</evidence>
<evidence type="ECO:0000256" key="13">
    <source>
        <dbReference type="ARBA" id="ARBA00044919"/>
    </source>
</evidence>
<feature type="transmembrane region" description="Helical" evidence="19">
    <location>
        <begin position="125"/>
        <end position="143"/>
    </location>
</feature>
<evidence type="ECO:0000313" key="21">
    <source>
        <dbReference type="EMBL" id="OWF48484.1"/>
    </source>
</evidence>
<dbReference type="OrthoDB" id="424834at2759"/>
<comment type="catalytic activity">
    <reaction evidence="13">
        <text>L-alanyl-L-lysine(out) = L-alanyl-L-lysine(in)</text>
        <dbReference type="Rhea" id="RHEA:79415"/>
        <dbReference type="ChEBI" id="CHEBI:192470"/>
    </reaction>
</comment>
<comment type="catalytic activity">
    <reaction evidence="2">
        <text>L-lysyl-L-alanine(out) = L-lysyl-L-alanine(in)</text>
        <dbReference type="Rhea" id="RHEA:79399"/>
        <dbReference type="ChEBI" id="CHEBI:229954"/>
    </reaction>
</comment>
<keyword evidence="19" id="KW-1133">Transmembrane helix</keyword>
<protein>
    <recommendedName>
        <fullName evidence="15">Lysosomal dipeptide transporter MFSD1</fullName>
    </recommendedName>
    <alternativeName>
        <fullName evidence="16">Major facilitator superfamily domain-containing protein 1</fullName>
    </alternativeName>
</protein>
<comment type="catalytic activity">
    <reaction evidence="7">
        <text>L-alpha-aminoacyl-L-lysine(out) = L-alpha-aminoacyl-L-lysine(in)</text>
        <dbReference type="Rhea" id="RHEA:79383"/>
        <dbReference type="ChEBI" id="CHEBI:229966"/>
    </reaction>
</comment>
<evidence type="ECO:0000256" key="8">
    <source>
        <dbReference type="ARBA" id="ARBA00044898"/>
    </source>
</evidence>
<evidence type="ECO:0000256" key="2">
    <source>
        <dbReference type="ARBA" id="ARBA00044876"/>
    </source>
</evidence>
<feature type="transmembrane region" description="Helical" evidence="19">
    <location>
        <begin position="12"/>
        <end position="33"/>
    </location>
</feature>
<dbReference type="EMBL" id="NEDP02003531">
    <property type="protein sequence ID" value="OWF48484.1"/>
    <property type="molecule type" value="Genomic_DNA"/>
</dbReference>
<evidence type="ECO:0000256" key="1">
    <source>
        <dbReference type="ARBA" id="ARBA00004141"/>
    </source>
</evidence>
<dbReference type="GO" id="GO:0022857">
    <property type="term" value="F:transmembrane transporter activity"/>
    <property type="evidence" value="ECO:0007669"/>
    <property type="project" value="InterPro"/>
</dbReference>
<evidence type="ECO:0000256" key="4">
    <source>
        <dbReference type="ARBA" id="ARBA00044881"/>
    </source>
</evidence>
<comment type="catalytic activity">
    <reaction evidence="12">
        <text>L-histidyl-L-alpha-amino acid(out) = L-histidyl-L-alpha-amino acid(in)</text>
        <dbReference type="Rhea" id="RHEA:79379"/>
        <dbReference type="ChEBI" id="CHEBI:229964"/>
    </reaction>
</comment>
<evidence type="ECO:0000256" key="18">
    <source>
        <dbReference type="ARBA" id="ARBA00046376"/>
    </source>
</evidence>
<comment type="catalytic activity">
    <reaction evidence="9">
        <text>L-arginyl-L-alpha-amino acid(out) = L-arginyl-L-alpha-amino acid(in)</text>
        <dbReference type="Rhea" id="RHEA:79371"/>
        <dbReference type="ChEBI" id="CHEBI:84315"/>
    </reaction>
</comment>
<comment type="catalytic activity">
    <reaction evidence="8">
        <text>L-aspartyl-L-lysine(out) = L-aspartyl-L-lysine(in)</text>
        <dbReference type="Rhea" id="RHEA:79411"/>
        <dbReference type="ChEBI" id="CHEBI:229953"/>
    </reaction>
</comment>
<sequence>MKIHEWRWRYPILVCDCLLALGCYYNIGVPSALQADIQGSGDYNCTHNNVSGSAHATCCEECLGLGPQKYNLLFSVLSWTSAIVSIPGGFFIDKIGNRASAVLIPTIFSTGMLLFALAGSPVIRGTPYMFPLMLIGRMTLGFGTGPGRVLQNRVVSFWFRDNSVMPVSFLIFTIRSGNVLNFFLTANLAQWFGLPWSLWIGALVCCIGLVAGIGLAVLDSIGTKQLDEEARKQMESKPINLRDMKSFPSSYWYLIVMLTCFYSSVIPFVSNATKFFQDRYGYSKTDASYVNGAVYDVALLAPIFGKILEKIDCHGIVGMVATLVTIPVYLTLAYVSQVSPLAMSICIGVTFNCNAIILWQAMMAMIPPTSYGTAAGLASSCMGIGMGTSALIVGTILGQKEEKDVDVRLQKYQYMLLLFACLTALSFLSAVFMNVSDIRSVSRHRIK</sequence>
<dbReference type="GO" id="GO:0016020">
    <property type="term" value="C:membrane"/>
    <property type="evidence" value="ECO:0007669"/>
    <property type="project" value="UniProtKB-SubCell"/>
</dbReference>
<evidence type="ECO:0000256" key="15">
    <source>
        <dbReference type="ARBA" id="ARBA00044985"/>
    </source>
</evidence>
<evidence type="ECO:0000256" key="11">
    <source>
        <dbReference type="ARBA" id="ARBA00044903"/>
    </source>
</evidence>
<dbReference type="Pfam" id="PF07690">
    <property type="entry name" value="MFS_1"/>
    <property type="match status" value="1"/>
</dbReference>
<evidence type="ECO:0000256" key="12">
    <source>
        <dbReference type="ARBA" id="ARBA00044912"/>
    </source>
</evidence>
<dbReference type="PROSITE" id="PS50850">
    <property type="entry name" value="MFS"/>
    <property type="match status" value="1"/>
</dbReference>
<feature type="transmembrane region" description="Helical" evidence="19">
    <location>
        <begin position="164"/>
        <end position="184"/>
    </location>
</feature>
<feature type="domain" description="Major facilitator superfamily (MFS) profile" evidence="20">
    <location>
        <begin position="12"/>
        <end position="438"/>
    </location>
</feature>
<evidence type="ECO:0000256" key="17">
    <source>
        <dbReference type="ARBA" id="ARBA00045709"/>
    </source>
</evidence>
<feature type="transmembrane region" description="Helical" evidence="19">
    <location>
        <begin position="196"/>
        <end position="218"/>
    </location>
</feature>
<dbReference type="InterPro" id="IPR020846">
    <property type="entry name" value="MFS_dom"/>
</dbReference>
<comment type="function">
    <text evidence="17">Lysosomal dipeptide uniporter that selectively exports lysine, arginine or histidine-containing dipeptides with a net positive charge from the lysosome lumen into the cytosol. Could play a role in a specific type of protein O-glycosylation indirectly regulating macrophages migration and tissue invasion. Also essential for liver homeostasis.</text>
</comment>
<evidence type="ECO:0000256" key="5">
    <source>
        <dbReference type="ARBA" id="ARBA00044884"/>
    </source>
</evidence>
<dbReference type="InterPro" id="IPR052187">
    <property type="entry name" value="MFSD1"/>
</dbReference>
<feature type="transmembrane region" description="Helical" evidence="19">
    <location>
        <begin position="72"/>
        <end position="92"/>
    </location>
</feature>
<name>A0A210QIA0_MIZYE</name>
<dbReference type="Gene3D" id="1.20.1250.20">
    <property type="entry name" value="MFS general substrate transporter like domains"/>
    <property type="match status" value="2"/>
</dbReference>